<sequence length="450" mass="51328">MNKVQNIPQGYKETVLGIIPQEWEIKRLKTIATPIKTFSYSRDKLSDNVHTLTYIHYGDIHKSGEKYNVRLDTDRLPYLIDGMISDSEINEIDFPKLQSGDILLPDASEDYDGIGHAWELLNIGQQKVIGGLHTIAIRPNPKFVLLGYGSLMFYSWPVSKALKRIAQGTKVYSINFNLINKVRILLPPLAEQRKIAAILNTWDKAIEKQMQLVEKLELRKKGLMQQLLTGKKRLPGFSREWKKVKLGDAAIFLSANSFSREQLNSVKGNILNIHYGDVLVRYSSVLDASKEDIPYINEQIGYSPKDYVNNGDVIMADTAEDEMVGRCCEVINIDNIKVVSGLHTILIHPIIKFTPKYLGYYLNSERYHKQIISIMQGIKVYSITKDALKNTIIDIPCIEEQAAIANILSLCDHEILLAKQKLSKYQWQRKGLMQVLLTGKRRITNNYGKY</sequence>
<dbReference type="Pfam" id="PF01420">
    <property type="entry name" value="Methylase_S"/>
    <property type="match status" value="2"/>
</dbReference>
<evidence type="ECO:0000256" key="3">
    <source>
        <dbReference type="ARBA" id="ARBA00023125"/>
    </source>
</evidence>
<dbReference type="PANTHER" id="PTHR30408">
    <property type="entry name" value="TYPE-1 RESTRICTION ENZYME ECOKI SPECIFICITY PROTEIN"/>
    <property type="match status" value="1"/>
</dbReference>
<dbReference type="SUPFAM" id="SSF116734">
    <property type="entry name" value="DNA methylase specificity domain"/>
    <property type="match status" value="2"/>
</dbReference>
<evidence type="ECO:0000256" key="1">
    <source>
        <dbReference type="ARBA" id="ARBA00010923"/>
    </source>
</evidence>
<dbReference type="InterPro" id="IPR000055">
    <property type="entry name" value="Restrct_endonuc_typeI_TRD"/>
</dbReference>
<dbReference type="Gene3D" id="3.90.220.20">
    <property type="entry name" value="DNA methylase specificity domains"/>
    <property type="match status" value="2"/>
</dbReference>
<comment type="caution">
    <text evidence="6">The sequence shown here is derived from an EMBL/GenBank/DDBJ whole genome shotgun (WGS) entry which is preliminary data.</text>
</comment>
<evidence type="ECO:0000313" key="6">
    <source>
        <dbReference type="EMBL" id="RGR24940.1"/>
    </source>
</evidence>
<feature type="domain" description="Type I restriction modification DNA specificity" evidence="5">
    <location>
        <begin position="20"/>
        <end position="210"/>
    </location>
</feature>
<organism evidence="6 7">
    <name type="scientific">Bacteroides stercoris</name>
    <dbReference type="NCBI Taxonomy" id="46506"/>
    <lineage>
        <taxon>Bacteria</taxon>
        <taxon>Pseudomonadati</taxon>
        <taxon>Bacteroidota</taxon>
        <taxon>Bacteroidia</taxon>
        <taxon>Bacteroidales</taxon>
        <taxon>Bacteroidaceae</taxon>
        <taxon>Bacteroides</taxon>
    </lineage>
</organism>
<dbReference type="Proteomes" id="UP000284161">
    <property type="component" value="Unassembled WGS sequence"/>
</dbReference>
<dbReference type="Gene3D" id="1.10.287.1120">
    <property type="entry name" value="Bipartite methylase S protein"/>
    <property type="match status" value="1"/>
</dbReference>
<name>A0A412DX79_BACSE</name>
<reference evidence="6 7" key="1">
    <citation type="submission" date="2018-08" db="EMBL/GenBank/DDBJ databases">
        <title>A genome reference for cultivated species of the human gut microbiota.</title>
        <authorList>
            <person name="Zou Y."/>
            <person name="Xue W."/>
            <person name="Luo G."/>
        </authorList>
    </citation>
    <scope>NUCLEOTIDE SEQUENCE [LARGE SCALE GENOMIC DNA]</scope>
    <source>
        <strain evidence="6 7">AF25-6</strain>
    </source>
</reference>
<proteinExistence type="inferred from homology"/>
<evidence type="ECO:0000313" key="7">
    <source>
        <dbReference type="Proteomes" id="UP000284161"/>
    </source>
</evidence>
<evidence type="ECO:0000256" key="4">
    <source>
        <dbReference type="SAM" id="Coils"/>
    </source>
</evidence>
<keyword evidence="6" id="KW-0255">Endonuclease</keyword>
<feature type="domain" description="Type I restriction modification DNA specificity" evidence="5">
    <location>
        <begin position="240"/>
        <end position="422"/>
    </location>
</feature>
<feature type="coiled-coil region" evidence="4">
    <location>
        <begin position="199"/>
        <end position="226"/>
    </location>
</feature>
<dbReference type="EMBL" id="QRUB01000043">
    <property type="protein sequence ID" value="RGR24940.1"/>
    <property type="molecule type" value="Genomic_DNA"/>
</dbReference>
<dbReference type="RefSeq" id="WP_117917954.1">
    <property type="nucleotide sequence ID" value="NZ_QRUB01000043.1"/>
</dbReference>
<dbReference type="AlphaFoldDB" id="A0A412DX79"/>
<accession>A0A412DX79</accession>
<keyword evidence="6" id="KW-0378">Hydrolase</keyword>
<keyword evidence="2" id="KW-0680">Restriction system</keyword>
<dbReference type="GO" id="GO:0004519">
    <property type="term" value="F:endonuclease activity"/>
    <property type="evidence" value="ECO:0007669"/>
    <property type="project" value="UniProtKB-KW"/>
</dbReference>
<dbReference type="PANTHER" id="PTHR30408:SF12">
    <property type="entry name" value="TYPE I RESTRICTION ENZYME MJAVIII SPECIFICITY SUBUNIT"/>
    <property type="match status" value="1"/>
</dbReference>
<evidence type="ECO:0000256" key="2">
    <source>
        <dbReference type="ARBA" id="ARBA00022747"/>
    </source>
</evidence>
<dbReference type="GO" id="GO:0003677">
    <property type="term" value="F:DNA binding"/>
    <property type="evidence" value="ECO:0007669"/>
    <property type="project" value="UniProtKB-KW"/>
</dbReference>
<dbReference type="GO" id="GO:0009307">
    <property type="term" value="P:DNA restriction-modification system"/>
    <property type="evidence" value="ECO:0007669"/>
    <property type="project" value="UniProtKB-KW"/>
</dbReference>
<dbReference type="InterPro" id="IPR052021">
    <property type="entry name" value="Type-I_RS_S_subunit"/>
</dbReference>
<comment type="similarity">
    <text evidence="1">Belongs to the type-I restriction system S methylase family.</text>
</comment>
<gene>
    <name evidence="6" type="ORF">DWY58_18525</name>
</gene>
<keyword evidence="6" id="KW-0540">Nuclease</keyword>
<keyword evidence="4" id="KW-0175">Coiled coil</keyword>
<keyword evidence="3" id="KW-0238">DNA-binding</keyword>
<evidence type="ECO:0000259" key="5">
    <source>
        <dbReference type="Pfam" id="PF01420"/>
    </source>
</evidence>
<dbReference type="InterPro" id="IPR044946">
    <property type="entry name" value="Restrct_endonuc_typeI_TRD_sf"/>
</dbReference>
<protein>
    <submittedName>
        <fullName evidence="6">Restriction endonuclease subunit S</fullName>
    </submittedName>
</protein>